<dbReference type="Proteomes" id="UP001223144">
    <property type="component" value="Unassembled WGS sequence"/>
</dbReference>
<evidence type="ECO:0000313" key="2">
    <source>
        <dbReference type="Proteomes" id="UP001223144"/>
    </source>
</evidence>
<proteinExistence type="predicted"/>
<organism evidence="1 2">
    <name type="scientific">Streptomyces chengmaiensis</name>
    <dbReference type="NCBI Taxonomy" id="3040919"/>
    <lineage>
        <taxon>Bacteria</taxon>
        <taxon>Bacillati</taxon>
        <taxon>Actinomycetota</taxon>
        <taxon>Actinomycetes</taxon>
        <taxon>Kitasatosporales</taxon>
        <taxon>Streptomycetaceae</taxon>
        <taxon>Streptomyces</taxon>
    </lineage>
</organism>
<gene>
    <name evidence="1" type="ORF">QCN29_00295</name>
</gene>
<comment type="caution">
    <text evidence="1">The sequence shown here is derived from an EMBL/GenBank/DDBJ whole genome shotgun (WGS) entry which is preliminary data.</text>
</comment>
<sequence length="61" mass="7183">MVEFLLRIFRADFPKCPISDTSLWGNFNPRFLHIREEQRLWDAGLDPWTGEVDLIAGTEFD</sequence>
<evidence type="ECO:0000313" key="1">
    <source>
        <dbReference type="EMBL" id="MDH2387248.1"/>
    </source>
</evidence>
<accession>A0ABT6HF15</accession>
<dbReference type="EMBL" id="JARWBG010000001">
    <property type="protein sequence ID" value="MDH2387248.1"/>
    <property type="molecule type" value="Genomic_DNA"/>
</dbReference>
<reference evidence="1 2" key="1">
    <citation type="submission" date="2023-04" db="EMBL/GenBank/DDBJ databases">
        <title>Streptomyces chengmaiensis sp. nov. isolated from the stem of mangrove plant in Hainan.</title>
        <authorList>
            <person name="Huang X."/>
            <person name="Zhou S."/>
            <person name="Chu X."/>
            <person name="Xie Y."/>
            <person name="Lin Y."/>
        </authorList>
    </citation>
    <scope>NUCLEOTIDE SEQUENCE [LARGE SCALE GENOMIC DNA]</scope>
    <source>
        <strain evidence="1 2">HNM0663</strain>
    </source>
</reference>
<keyword evidence="2" id="KW-1185">Reference proteome</keyword>
<dbReference type="RefSeq" id="WP_279925385.1">
    <property type="nucleotide sequence ID" value="NZ_JARWBG010000001.1"/>
</dbReference>
<protein>
    <submittedName>
        <fullName evidence="1">Uncharacterized protein</fullName>
    </submittedName>
</protein>
<name>A0ABT6HF15_9ACTN</name>